<feature type="active site" description="Proton donor" evidence="8">
    <location>
        <position position="57"/>
    </location>
</feature>
<comment type="caution">
    <text evidence="10">The sequence shown here is derived from an EMBL/GenBank/DDBJ whole genome shotgun (WGS) entry which is preliminary data.</text>
</comment>
<dbReference type="Proteomes" id="UP001224392">
    <property type="component" value="Unassembled WGS sequence"/>
</dbReference>
<keyword evidence="5 8" id="KW-0378">Hydrolase</keyword>
<keyword evidence="4 8" id="KW-0479">Metal-binding</keyword>
<protein>
    <recommendedName>
        <fullName evidence="8">tRNA-specific adenosine deaminase</fullName>
        <ecNumber evidence="8">3.5.4.33</ecNumber>
    </recommendedName>
</protein>
<dbReference type="PANTHER" id="PTHR11079:SF202">
    <property type="entry name" value="TRNA-SPECIFIC ADENOSINE DEAMINASE"/>
    <property type="match status" value="1"/>
</dbReference>
<dbReference type="InterPro" id="IPR028883">
    <property type="entry name" value="tRNA_aden_deaminase"/>
</dbReference>
<comment type="subunit">
    <text evidence="2 8">Homodimer.</text>
</comment>
<keyword evidence="6 8" id="KW-0862">Zinc</keyword>
<keyword evidence="11" id="KW-1185">Reference proteome</keyword>
<comment type="cofactor">
    <cofactor evidence="8">
        <name>Zn(2+)</name>
        <dbReference type="ChEBI" id="CHEBI:29105"/>
    </cofactor>
    <text evidence="8">Binds 1 zinc ion per subunit.</text>
</comment>
<evidence type="ECO:0000256" key="8">
    <source>
        <dbReference type="HAMAP-Rule" id="MF_00972"/>
    </source>
</evidence>
<organism evidence="10 11">
    <name type="scientific">Biformimicrobium ophioploci</name>
    <dbReference type="NCBI Taxonomy" id="3036711"/>
    <lineage>
        <taxon>Bacteria</taxon>
        <taxon>Pseudomonadati</taxon>
        <taxon>Pseudomonadota</taxon>
        <taxon>Gammaproteobacteria</taxon>
        <taxon>Cellvibrionales</taxon>
        <taxon>Microbulbiferaceae</taxon>
        <taxon>Biformimicrobium</taxon>
    </lineage>
</organism>
<keyword evidence="3 8" id="KW-0819">tRNA processing</keyword>
<dbReference type="CDD" id="cd01285">
    <property type="entry name" value="nucleoside_deaminase"/>
    <property type="match status" value="1"/>
</dbReference>
<evidence type="ECO:0000313" key="11">
    <source>
        <dbReference type="Proteomes" id="UP001224392"/>
    </source>
</evidence>
<accession>A0ABQ6LZC2</accession>
<dbReference type="InterPro" id="IPR016193">
    <property type="entry name" value="Cytidine_deaminase-like"/>
</dbReference>
<evidence type="ECO:0000256" key="4">
    <source>
        <dbReference type="ARBA" id="ARBA00022723"/>
    </source>
</evidence>
<feature type="binding site" evidence="8">
    <location>
        <position position="55"/>
    </location>
    <ligand>
        <name>Zn(2+)</name>
        <dbReference type="ChEBI" id="CHEBI:29105"/>
        <note>catalytic</note>
    </ligand>
</feature>
<sequence length="151" mass="16688">MARPIDFDFMERALELARTAANHGEVPVGAVVTLDDEIIGEGWNQPIISKDPTAHAEVVALRAAAQRLQNYRMPAANLYVSIEPCSMCCGAMIHARVKKLFYGAPEPRAGVVQSNLQMPEQPFYNHRLECEGGLLAEEAGEMLSAFFKSRR</sequence>
<dbReference type="NCBIfam" id="NF008113">
    <property type="entry name" value="PRK10860.1"/>
    <property type="match status" value="1"/>
</dbReference>
<dbReference type="EMBL" id="BSYJ01000003">
    <property type="protein sequence ID" value="GMG87409.1"/>
    <property type="molecule type" value="Genomic_DNA"/>
</dbReference>
<evidence type="ECO:0000256" key="1">
    <source>
        <dbReference type="ARBA" id="ARBA00010669"/>
    </source>
</evidence>
<comment type="function">
    <text evidence="8">Catalyzes the deamination of adenosine to inosine at the wobble position 34 of tRNA(Arg2).</text>
</comment>
<comment type="similarity">
    <text evidence="1">Belongs to the cytidine and deoxycytidylate deaminase family. ADAT2 subfamily.</text>
</comment>
<evidence type="ECO:0000256" key="7">
    <source>
        <dbReference type="ARBA" id="ARBA00048045"/>
    </source>
</evidence>
<proteinExistence type="inferred from homology"/>
<dbReference type="PROSITE" id="PS51747">
    <property type="entry name" value="CYT_DCMP_DEAMINASES_2"/>
    <property type="match status" value="1"/>
</dbReference>
<feature type="binding site" evidence="8">
    <location>
        <position position="85"/>
    </location>
    <ligand>
        <name>Zn(2+)</name>
        <dbReference type="ChEBI" id="CHEBI:29105"/>
        <note>catalytic</note>
    </ligand>
</feature>
<gene>
    <name evidence="8 10" type="primary">tadA</name>
    <name evidence="10" type="ORF">MNKW57_17300</name>
</gene>
<dbReference type="InterPro" id="IPR002125">
    <property type="entry name" value="CMP_dCMP_dom"/>
</dbReference>
<dbReference type="PANTHER" id="PTHR11079">
    <property type="entry name" value="CYTOSINE DEAMINASE FAMILY MEMBER"/>
    <property type="match status" value="1"/>
</dbReference>
<name>A0ABQ6LZC2_9GAMM</name>
<dbReference type="Gene3D" id="3.40.140.10">
    <property type="entry name" value="Cytidine Deaminase, domain 2"/>
    <property type="match status" value="1"/>
</dbReference>
<comment type="catalytic activity">
    <reaction evidence="7 8">
        <text>adenosine(34) in tRNA + H2O + H(+) = inosine(34) in tRNA + NH4(+)</text>
        <dbReference type="Rhea" id="RHEA:43168"/>
        <dbReference type="Rhea" id="RHEA-COMP:10373"/>
        <dbReference type="Rhea" id="RHEA-COMP:10374"/>
        <dbReference type="ChEBI" id="CHEBI:15377"/>
        <dbReference type="ChEBI" id="CHEBI:15378"/>
        <dbReference type="ChEBI" id="CHEBI:28938"/>
        <dbReference type="ChEBI" id="CHEBI:74411"/>
        <dbReference type="ChEBI" id="CHEBI:82852"/>
        <dbReference type="EC" id="3.5.4.33"/>
    </reaction>
</comment>
<feature type="binding site" evidence="8">
    <location>
        <position position="88"/>
    </location>
    <ligand>
        <name>Zn(2+)</name>
        <dbReference type="ChEBI" id="CHEBI:29105"/>
        <note>catalytic</note>
    </ligand>
</feature>
<reference evidence="10 11" key="1">
    <citation type="submission" date="2023-04" db="EMBL/GenBank/DDBJ databases">
        <title>Marinobulbifer ophiurae gen. nov., sp. Nov., isolate from tissue of brittle star Ophioplocus japonicus.</title>
        <authorList>
            <person name="Kawano K."/>
            <person name="Sawayama S."/>
            <person name="Nakagawa S."/>
        </authorList>
    </citation>
    <scope>NUCLEOTIDE SEQUENCE [LARGE SCALE GENOMIC DNA]</scope>
    <source>
        <strain evidence="10 11">NKW57</strain>
    </source>
</reference>
<evidence type="ECO:0000259" key="9">
    <source>
        <dbReference type="PROSITE" id="PS51747"/>
    </source>
</evidence>
<dbReference type="Pfam" id="PF00383">
    <property type="entry name" value="dCMP_cyt_deam_1"/>
    <property type="match status" value="1"/>
</dbReference>
<dbReference type="SUPFAM" id="SSF53927">
    <property type="entry name" value="Cytidine deaminase-like"/>
    <property type="match status" value="1"/>
</dbReference>
<dbReference type="HAMAP" id="MF_00972">
    <property type="entry name" value="tRNA_aden_deaminase"/>
    <property type="match status" value="1"/>
</dbReference>
<dbReference type="RefSeq" id="WP_285764039.1">
    <property type="nucleotide sequence ID" value="NZ_BSYJ01000003.1"/>
</dbReference>
<dbReference type="InterPro" id="IPR016192">
    <property type="entry name" value="APOBEC/CMP_deaminase_Zn-bd"/>
</dbReference>
<evidence type="ECO:0000256" key="2">
    <source>
        <dbReference type="ARBA" id="ARBA00011738"/>
    </source>
</evidence>
<dbReference type="EC" id="3.5.4.33" evidence="8"/>
<evidence type="ECO:0000256" key="6">
    <source>
        <dbReference type="ARBA" id="ARBA00022833"/>
    </source>
</evidence>
<evidence type="ECO:0000256" key="5">
    <source>
        <dbReference type="ARBA" id="ARBA00022801"/>
    </source>
</evidence>
<feature type="domain" description="CMP/dCMP-type deaminase" evidence="9">
    <location>
        <begin position="4"/>
        <end position="131"/>
    </location>
</feature>
<evidence type="ECO:0000256" key="3">
    <source>
        <dbReference type="ARBA" id="ARBA00022694"/>
    </source>
</evidence>
<evidence type="ECO:0000313" key="10">
    <source>
        <dbReference type="EMBL" id="GMG87409.1"/>
    </source>
</evidence>
<dbReference type="PROSITE" id="PS00903">
    <property type="entry name" value="CYT_DCMP_DEAMINASES_1"/>
    <property type="match status" value="1"/>
</dbReference>